<evidence type="ECO:0000259" key="10">
    <source>
        <dbReference type="Pfam" id="PF23925"/>
    </source>
</evidence>
<dbReference type="SUPFAM" id="SSF50978">
    <property type="entry name" value="WD40 repeat-like"/>
    <property type="match status" value="1"/>
</dbReference>
<dbReference type="PIRSF" id="PIRSF017233">
    <property type="entry name" value="IKAP"/>
    <property type="match status" value="1"/>
</dbReference>
<dbReference type="Pfam" id="PF23925">
    <property type="entry name" value="A-sol_ELP1"/>
    <property type="match status" value="1"/>
</dbReference>
<evidence type="ECO:0000259" key="7">
    <source>
        <dbReference type="Pfam" id="PF04762"/>
    </source>
</evidence>
<dbReference type="UniPathway" id="UPA00988"/>
<dbReference type="Pfam" id="PF23797">
    <property type="entry name" value="Beta-prop_ELP1_2nd"/>
    <property type="match status" value="1"/>
</dbReference>
<dbReference type="RefSeq" id="XP_020129792.1">
    <property type="nucleotide sequence ID" value="XM_020273779.1"/>
</dbReference>
<proteinExistence type="inferred from homology"/>
<evidence type="ECO:0000259" key="9">
    <source>
        <dbReference type="Pfam" id="PF23878"/>
    </source>
</evidence>
<evidence type="ECO:0000259" key="8">
    <source>
        <dbReference type="Pfam" id="PF23797"/>
    </source>
</evidence>
<comment type="similarity">
    <text evidence="2 5">Belongs to the ELP1/IKA1 family.</text>
</comment>
<dbReference type="EMBL" id="MNUE01000029">
    <property type="protein sequence ID" value="OJD33532.1"/>
    <property type="molecule type" value="Genomic_DNA"/>
</dbReference>
<evidence type="ECO:0000259" key="11">
    <source>
        <dbReference type="Pfam" id="PF23936"/>
    </source>
</evidence>
<dbReference type="InterPro" id="IPR056169">
    <property type="entry name" value="HB_ELP1"/>
</dbReference>
<dbReference type="OrthoDB" id="40048at2759"/>
<feature type="domain" description="ELP1 three-helical bundle" evidence="11">
    <location>
        <begin position="1066"/>
        <end position="1237"/>
    </location>
</feature>
<gene>
    <name evidence="12" type="ORF">BKCO1_2900022</name>
</gene>
<evidence type="ECO:0000256" key="6">
    <source>
        <dbReference type="SAM" id="MobiDB-lite"/>
    </source>
</evidence>
<evidence type="ECO:0000256" key="3">
    <source>
        <dbReference type="ARBA" id="ARBA00022490"/>
    </source>
</evidence>
<comment type="function">
    <text evidence="5">Component of the elongator complex which is required for multiple tRNA modifications, including mcm5U (5-methoxycarbonylmethyl uridine), mcm5s2U (5-methoxycarbonylmethyl-2-thiouridine), and ncm5U (5-carbamoylmethyl uridine). The elongator complex catalyzes formation of carboxymethyluridine in the wobble base at position 34 in tRNAs.</text>
</comment>
<feature type="domain" description="ELP1 alpha-solenoid" evidence="10">
    <location>
        <begin position="683"/>
        <end position="889"/>
    </location>
</feature>
<keyword evidence="13" id="KW-1185">Reference proteome</keyword>
<dbReference type="Pfam" id="PF04762">
    <property type="entry name" value="Beta-prop_ELP1_1st"/>
    <property type="match status" value="1"/>
</dbReference>
<feature type="domain" description="ELP1 N-terminal second beta-propeller" evidence="8">
    <location>
        <begin position="404"/>
        <end position="659"/>
    </location>
</feature>
<dbReference type="InterPro" id="IPR056164">
    <property type="entry name" value="Beta-prop_ELP1_1st"/>
</dbReference>
<organism evidence="12 13">
    <name type="scientific">Diplodia corticola</name>
    <dbReference type="NCBI Taxonomy" id="236234"/>
    <lineage>
        <taxon>Eukaryota</taxon>
        <taxon>Fungi</taxon>
        <taxon>Dikarya</taxon>
        <taxon>Ascomycota</taxon>
        <taxon>Pezizomycotina</taxon>
        <taxon>Dothideomycetes</taxon>
        <taxon>Dothideomycetes incertae sedis</taxon>
        <taxon>Botryosphaeriales</taxon>
        <taxon>Botryosphaeriaceae</taxon>
        <taxon>Diplodia</taxon>
    </lineage>
</organism>
<evidence type="ECO:0000256" key="2">
    <source>
        <dbReference type="ARBA" id="ARBA00006086"/>
    </source>
</evidence>
<evidence type="ECO:0000313" key="12">
    <source>
        <dbReference type="EMBL" id="OJD33532.1"/>
    </source>
</evidence>
<feature type="domain" description="ELP1 TPR" evidence="9">
    <location>
        <begin position="897"/>
        <end position="1057"/>
    </location>
</feature>
<evidence type="ECO:0000313" key="13">
    <source>
        <dbReference type="Proteomes" id="UP000183809"/>
    </source>
</evidence>
<dbReference type="GO" id="GO:0005829">
    <property type="term" value="C:cytosol"/>
    <property type="evidence" value="ECO:0007669"/>
    <property type="project" value="TreeGrafter"/>
</dbReference>
<protein>
    <recommendedName>
        <fullName evidence="5">Elongator complex protein 1</fullName>
    </recommendedName>
</protein>
<dbReference type="InterPro" id="IPR056165">
    <property type="entry name" value="Beta-prop_ELP1_2nd"/>
</dbReference>
<dbReference type="Pfam" id="PF23936">
    <property type="entry name" value="HB_ELP1"/>
    <property type="match status" value="1"/>
</dbReference>
<comment type="caution">
    <text evidence="12">The sequence shown here is derived from an EMBL/GenBank/DDBJ whole genome shotgun (WGS) entry which is preliminary data.</text>
</comment>
<dbReference type="InterPro" id="IPR036322">
    <property type="entry name" value="WD40_repeat_dom_sf"/>
</dbReference>
<comment type="subcellular location">
    <subcellularLocation>
        <location evidence="5">Cytoplasm</location>
    </subcellularLocation>
    <subcellularLocation>
        <location evidence="5">Nucleus</location>
    </subcellularLocation>
</comment>
<sequence>MRNLRCVRNAVRRVPADALPLTATAWDTSADSLICTFGPSESSAVIELKRLQDDASTAPDAFSLIASWDAPCPLPELACDCVVSLQYFPDTLTACLVLAGGDIVIVREEPLHGEDMIEIVGSVDAGITAAAWSPDEELLAITTRANTLLYMTRDFENVSNISFTPDDIRASNHVSVGWGKAETQFKGKRAKALRDPTMPEKVDQGLLSPLDDQSVTLTWRGDGAYLAVNSVESDERRMVRVYSREGALDSVSEPVDYLEGALSWRPAGNIIAGVQRRDDRIDVVFFERNGLRHGEFSLRLTPDEMNSWGSNISLAWNTDSTALTVCFKDRVQIWTMGNYHYYLKQEIRLSEDLNSTSAVQPRWNPEKALRLALSTPYVSETLEYVFSVAASSAVQPDDFGTVAVIDGRTLRVTPLRLANVPPPMALHEVLLESNAIDVAINSASTLIAALHENEVCVYKYSISSKEAQDPVLETRYTIEDPTARPRQVAFRGDSEIFVLLDNDDIGESVVFYKTLDQEGFTMIPMDSPRLHTVVASVDYSKLLTMDEGGSVSCIDSEVLDGPSPVSKFPTRPAWVEVVSHDDEDIAFGLTANGSLYANGRLLVKNCTSFRVTPAHLVFTTTQHLLKFVHLASVEELEVPPDEPEKDERCRSVERGARLVSVMPTSYSVVLQMPRGNLETIFPRALVVAGIRKSIAEKKYKRAFMACRNQRVDMNILHDHMPDQFMANTQLLLDQLKKFTHVDLFLSQLRNEDVTQTMYKETVKRPNGGAVTSGASSNESSFDVSTKVNRICDAFLAVLQKRTETNLQNIVTANVCKTPPDLEGGLGVVAKLREQDTSLAERAAEHICFLADVNQLYDHALGMYNLDVALLIAQQSQKDPREYLPYLQSLQEMELLRRRFTIDDNLGRRTKAIAHLHELDAFDELKAYAEKHELYSDAIALHKYQPDRLNDIMRLYAAYLDSRNRYKEAGIAFEYLSDFASATTAYRAANMWRESLSCATSVPLPADELRSLAESLASGLAETKEFAASATIQLDYLSDLEGAARTLCKGYHFAEALRVVGMRGRPDLVDQVVDPGLVEGSASMTELLADCKGQLAAQVPRLRELRVKKKEDPLAFFDGGGAGTAGAADLIPDDVSLAPTDATTSAGTFMTRYTNRSGSTLNTATTRKTSKNRRREERKRARGKKGSVYEEEYLVNSIGRLIERVNQINGEVGRLVEGLMRRGMRERAGAVEGAMGEVVGACGGCVGEVWGLGDRQEEEGKDKVEGEVQMTGADGVYWDAVMAEGRKKEAPVVKAFEGLSLVG</sequence>
<dbReference type="GO" id="GO:0033588">
    <property type="term" value="C:elongator holoenzyme complex"/>
    <property type="evidence" value="ECO:0007669"/>
    <property type="project" value="InterPro"/>
</dbReference>
<name>A0A1J9S0I1_9PEZI</name>
<keyword evidence="4" id="KW-0819">tRNA processing</keyword>
<dbReference type="InterPro" id="IPR056167">
    <property type="entry name" value="A-sol_ELP1"/>
</dbReference>
<dbReference type="PANTHER" id="PTHR12747:SF0">
    <property type="entry name" value="ELONGATOR COMPLEX PROTEIN 1"/>
    <property type="match status" value="1"/>
</dbReference>
<feature type="region of interest" description="Disordered" evidence="6">
    <location>
        <begin position="1153"/>
        <end position="1182"/>
    </location>
</feature>
<dbReference type="PANTHER" id="PTHR12747">
    <property type="entry name" value="ELONGATOR COMPLEX PROTEIN 1"/>
    <property type="match status" value="1"/>
</dbReference>
<dbReference type="SUPFAM" id="SSF69322">
    <property type="entry name" value="Tricorn protease domain 2"/>
    <property type="match status" value="1"/>
</dbReference>
<dbReference type="Proteomes" id="UP000183809">
    <property type="component" value="Unassembled WGS sequence"/>
</dbReference>
<evidence type="ECO:0000256" key="5">
    <source>
        <dbReference type="PIRNR" id="PIRNR017233"/>
    </source>
</evidence>
<dbReference type="InterPro" id="IPR006849">
    <property type="entry name" value="Elp1"/>
</dbReference>
<dbReference type="GO" id="GO:0005634">
    <property type="term" value="C:nucleus"/>
    <property type="evidence" value="ECO:0007669"/>
    <property type="project" value="UniProtKB-SubCell"/>
</dbReference>
<keyword evidence="3 5" id="KW-0963">Cytoplasm</keyword>
<reference evidence="12 13" key="1">
    <citation type="submission" date="2016-10" db="EMBL/GenBank/DDBJ databases">
        <title>Proteomics and genomics reveal pathogen-plant mechanisms compatible with a hemibiotrophic lifestyle of Diplodia corticola.</title>
        <authorList>
            <person name="Fernandes I."/>
            <person name="De Jonge R."/>
            <person name="Van De Peer Y."/>
            <person name="Devreese B."/>
            <person name="Alves A."/>
            <person name="Esteves A.C."/>
        </authorList>
    </citation>
    <scope>NUCLEOTIDE SEQUENCE [LARGE SCALE GENOMIC DNA]</scope>
    <source>
        <strain evidence="12 13">CBS 112549</strain>
    </source>
</reference>
<keyword evidence="5" id="KW-0539">Nucleus</keyword>
<feature type="domain" description="ELP1 first N-terminal beta-propeller" evidence="7">
    <location>
        <begin position="1"/>
        <end position="365"/>
    </location>
</feature>
<evidence type="ECO:0000256" key="4">
    <source>
        <dbReference type="ARBA" id="ARBA00022694"/>
    </source>
</evidence>
<comment type="pathway">
    <text evidence="1">tRNA modification; 5-methoxycarbonylmethyl-2-thiouridine-tRNA biosynthesis.</text>
</comment>
<dbReference type="GO" id="GO:0002926">
    <property type="term" value="P:tRNA wobble base 5-methoxycarbonylmethyl-2-thiouridinylation"/>
    <property type="evidence" value="ECO:0007669"/>
    <property type="project" value="TreeGrafter"/>
</dbReference>
<dbReference type="Pfam" id="PF23878">
    <property type="entry name" value="TPR_ELP1"/>
    <property type="match status" value="1"/>
</dbReference>
<dbReference type="GO" id="GO:0000049">
    <property type="term" value="F:tRNA binding"/>
    <property type="evidence" value="ECO:0007669"/>
    <property type="project" value="TreeGrafter"/>
</dbReference>
<accession>A0A1J9S0I1</accession>
<dbReference type="GeneID" id="31014040"/>
<dbReference type="STRING" id="236234.A0A1J9S0I1"/>
<evidence type="ECO:0000256" key="1">
    <source>
        <dbReference type="ARBA" id="ARBA00005043"/>
    </source>
</evidence>
<dbReference type="InterPro" id="IPR056166">
    <property type="entry name" value="TPR_ELP1"/>
</dbReference>